<proteinExistence type="predicted"/>
<keyword evidence="1" id="KW-0805">Transcription regulation</keyword>
<feature type="domain" description="HTH tetR-type" evidence="5">
    <location>
        <begin position="14"/>
        <end position="74"/>
    </location>
</feature>
<keyword evidence="2 4" id="KW-0238">DNA-binding</keyword>
<dbReference type="OrthoDB" id="8478851at2"/>
<dbReference type="SUPFAM" id="SSF46689">
    <property type="entry name" value="Homeodomain-like"/>
    <property type="match status" value="1"/>
</dbReference>
<dbReference type="PROSITE" id="PS50977">
    <property type="entry name" value="HTH_TETR_2"/>
    <property type="match status" value="1"/>
</dbReference>
<protein>
    <submittedName>
        <fullName evidence="6">TetR family transcriptional regulator</fullName>
    </submittedName>
</protein>
<name>A0A1B1CEA9_RHILE</name>
<evidence type="ECO:0000256" key="1">
    <source>
        <dbReference type="ARBA" id="ARBA00023015"/>
    </source>
</evidence>
<dbReference type="PANTHER" id="PTHR30055:SF234">
    <property type="entry name" value="HTH-TYPE TRANSCRIPTIONAL REGULATOR BETI"/>
    <property type="match status" value="1"/>
</dbReference>
<dbReference type="InterPro" id="IPR009057">
    <property type="entry name" value="Homeodomain-like_sf"/>
</dbReference>
<evidence type="ECO:0000259" key="5">
    <source>
        <dbReference type="PROSITE" id="PS50977"/>
    </source>
</evidence>
<reference evidence="6 7" key="1">
    <citation type="submission" date="2016-06" db="EMBL/GenBank/DDBJ databases">
        <title>Microsymbionts genomes from the relict species Vavilovia formosa.</title>
        <authorList>
            <person name="Chirak E."/>
            <person name="Kimeklis A."/>
            <person name="Andronov E."/>
        </authorList>
    </citation>
    <scope>NUCLEOTIDE SEQUENCE [LARGE SCALE GENOMIC DNA]</scope>
    <source>
        <strain evidence="6 7">Vaf10</strain>
    </source>
</reference>
<evidence type="ECO:0000256" key="3">
    <source>
        <dbReference type="ARBA" id="ARBA00023163"/>
    </source>
</evidence>
<keyword evidence="3" id="KW-0804">Transcription</keyword>
<dbReference type="EMBL" id="CP016286">
    <property type="protein sequence ID" value="ANP88105.1"/>
    <property type="molecule type" value="Genomic_DNA"/>
</dbReference>
<dbReference type="Pfam" id="PF00440">
    <property type="entry name" value="TetR_N"/>
    <property type="match status" value="1"/>
</dbReference>
<dbReference type="GO" id="GO:0000976">
    <property type="term" value="F:transcription cis-regulatory region binding"/>
    <property type="evidence" value="ECO:0007669"/>
    <property type="project" value="TreeGrafter"/>
</dbReference>
<gene>
    <name evidence="6" type="ORF">BA011_21795</name>
</gene>
<dbReference type="FunFam" id="1.10.10.60:FF:000141">
    <property type="entry name" value="TetR family transcriptional regulator"/>
    <property type="match status" value="1"/>
</dbReference>
<dbReference type="InterPro" id="IPR050109">
    <property type="entry name" value="HTH-type_TetR-like_transc_reg"/>
</dbReference>
<dbReference type="PANTHER" id="PTHR30055">
    <property type="entry name" value="HTH-TYPE TRANSCRIPTIONAL REGULATOR RUTR"/>
    <property type="match status" value="1"/>
</dbReference>
<dbReference type="Gene3D" id="1.10.357.10">
    <property type="entry name" value="Tetracycline Repressor, domain 2"/>
    <property type="match status" value="1"/>
</dbReference>
<feature type="DNA-binding region" description="H-T-H motif" evidence="4">
    <location>
        <begin position="37"/>
        <end position="56"/>
    </location>
</feature>
<dbReference type="GO" id="GO:0003700">
    <property type="term" value="F:DNA-binding transcription factor activity"/>
    <property type="evidence" value="ECO:0007669"/>
    <property type="project" value="TreeGrafter"/>
</dbReference>
<sequence length="206" mass="22535">MVIKCQSVQMTQTDRKIAQILDAALPVFVRFGFRKTSMADIARAAGISRASLYLSFNSKEELFRAGSMRAHTRALDKVEAALAGQGNAFDRMEMAIALFQRELIAPFGGSSDAEELFAANMALAADITLDARTRLLTMLTQTLNVAAEAKEIDLEPLQASPHQLANIMMAAMDGIKHAQWNGSSLDDDTKLFMRLLRVAVTPRSGQ</sequence>
<evidence type="ECO:0000313" key="7">
    <source>
        <dbReference type="Proteomes" id="UP000092691"/>
    </source>
</evidence>
<evidence type="ECO:0000313" key="6">
    <source>
        <dbReference type="EMBL" id="ANP88105.1"/>
    </source>
</evidence>
<dbReference type="Proteomes" id="UP000092691">
    <property type="component" value="Chromosome"/>
</dbReference>
<evidence type="ECO:0000256" key="4">
    <source>
        <dbReference type="PROSITE-ProRule" id="PRU00335"/>
    </source>
</evidence>
<organism evidence="6 7">
    <name type="scientific">Rhizobium leguminosarum</name>
    <dbReference type="NCBI Taxonomy" id="384"/>
    <lineage>
        <taxon>Bacteria</taxon>
        <taxon>Pseudomonadati</taxon>
        <taxon>Pseudomonadota</taxon>
        <taxon>Alphaproteobacteria</taxon>
        <taxon>Hyphomicrobiales</taxon>
        <taxon>Rhizobiaceae</taxon>
        <taxon>Rhizobium/Agrobacterium group</taxon>
        <taxon>Rhizobium</taxon>
    </lineage>
</organism>
<evidence type="ECO:0000256" key="2">
    <source>
        <dbReference type="ARBA" id="ARBA00023125"/>
    </source>
</evidence>
<accession>A0A1B1CEA9</accession>
<dbReference type="AlphaFoldDB" id="A0A1B1CEA9"/>
<dbReference type="InterPro" id="IPR001647">
    <property type="entry name" value="HTH_TetR"/>
</dbReference>
<dbReference type="PRINTS" id="PR00455">
    <property type="entry name" value="HTHTETR"/>
</dbReference>